<comment type="cofactor">
    <cofactor evidence="1">
        <name>heme</name>
        <dbReference type="ChEBI" id="CHEBI:30413"/>
    </cofactor>
</comment>
<dbReference type="InterPro" id="IPR001128">
    <property type="entry name" value="Cyt_P450"/>
</dbReference>
<evidence type="ECO:0000256" key="9">
    <source>
        <dbReference type="ARBA" id="ARBA00023136"/>
    </source>
</evidence>
<dbReference type="PANTHER" id="PTHR47943">
    <property type="entry name" value="CYTOCHROME P450 93A3-LIKE"/>
    <property type="match status" value="1"/>
</dbReference>
<dbReference type="Proteomes" id="UP001374584">
    <property type="component" value="Unassembled WGS sequence"/>
</dbReference>
<keyword evidence="8" id="KW-0503">Monooxygenase</keyword>
<evidence type="ECO:0000256" key="6">
    <source>
        <dbReference type="ARBA" id="ARBA00023002"/>
    </source>
</evidence>
<keyword evidence="11" id="KW-1185">Reference proteome</keyword>
<dbReference type="InterPro" id="IPR036396">
    <property type="entry name" value="Cyt_P450_sf"/>
</dbReference>
<sequence>MNIHIKKISSVKSSSWNKELFCKILAWRLKLHPQNNLFGKIMIDVRPQPTPPSLPIIGHLHLVVSVLPKSFQALACCYGPLIQLRLGASTCVVVSNAQVAKKVMKTHDHNFCYRPQFGSLHNYLYKGSAFITIPYGPYWHFIKKL</sequence>
<dbReference type="Gene3D" id="1.10.630.10">
    <property type="entry name" value="Cytochrome P450"/>
    <property type="match status" value="1"/>
</dbReference>
<accession>A0AAN9MKG5</accession>
<keyword evidence="9" id="KW-0472">Membrane</keyword>
<evidence type="ECO:0000313" key="10">
    <source>
        <dbReference type="EMBL" id="KAK7356260.1"/>
    </source>
</evidence>
<dbReference type="GO" id="GO:0005506">
    <property type="term" value="F:iron ion binding"/>
    <property type="evidence" value="ECO:0007669"/>
    <property type="project" value="InterPro"/>
</dbReference>
<dbReference type="GO" id="GO:0016020">
    <property type="term" value="C:membrane"/>
    <property type="evidence" value="ECO:0007669"/>
    <property type="project" value="UniProtKB-SubCell"/>
</dbReference>
<dbReference type="GO" id="GO:0004497">
    <property type="term" value="F:monooxygenase activity"/>
    <property type="evidence" value="ECO:0007669"/>
    <property type="project" value="UniProtKB-KW"/>
</dbReference>
<dbReference type="EMBL" id="JAYMYR010000006">
    <property type="protein sequence ID" value="KAK7356260.1"/>
    <property type="molecule type" value="Genomic_DNA"/>
</dbReference>
<evidence type="ECO:0000256" key="1">
    <source>
        <dbReference type="ARBA" id="ARBA00001971"/>
    </source>
</evidence>
<name>A0AAN9MKG5_PHACN</name>
<comment type="caution">
    <text evidence="10">The sequence shown here is derived from an EMBL/GenBank/DDBJ whole genome shotgun (WGS) entry which is preliminary data.</text>
</comment>
<dbReference type="GO" id="GO:0020037">
    <property type="term" value="F:heme binding"/>
    <property type="evidence" value="ECO:0007669"/>
    <property type="project" value="InterPro"/>
</dbReference>
<evidence type="ECO:0000256" key="5">
    <source>
        <dbReference type="ARBA" id="ARBA00022723"/>
    </source>
</evidence>
<reference evidence="10 11" key="1">
    <citation type="submission" date="2024-01" db="EMBL/GenBank/DDBJ databases">
        <title>The genomes of 5 underutilized Papilionoideae crops provide insights into root nodulation and disease resistanc.</title>
        <authorList>
            <person name="Jiang F."/>
        </authorList>
    </citation>
    <scope>NUCLEOTIDE SEQUENCE [LARGE SCALE GENOMIC DNA]</scope>
    <source>
        <strain evidence="10">JINMINGXINNONG_FW02</strain>
        <tissue evidence="10">Leaves</tissue>
    </source>
</reference>
<dbReference type="PANTHER" id="PTHR47943:SF8">
    <property type="entry name" value="CYTOCHROME P450"/>
    <property type="match status" value="1"/>
</dbReference>
<keyword evidence="5" id="KW-0479">Metal-binding</keyword>
<dbReference type="Pfam" id="PF00067">
    <property type="entry name" value="p450"/>
    <property type="match status" value="1"/>
</dbReference>
<organism evidence="10 11">
    <name type="scientific">Phaseolus coccineus</name>
    <name type="common">Scarlet runner bean</name>
    <name type="synonym">Phaseolus multiflorus</name>
    <dbReference type="NCBI Taxonomy" id="3886"/>
    <lineage>
        <taxon>Eukaryota</taxon>
        <taxon>Viridiplantae</taxon>
        <taxon>Streptophyta</taxon>
        <taxon>Embryophyta</taxon>
        <taxon>Tracheophyta</taxon>
        <taxon>Spermatophyta</taxon>
        <taxon>Magnoliopsida</taxon>
        <taxon>eudicotyledons</taxon>
        <taxon>Gunneridae</taxon>
        <taxon>Pentapetalae</taxon>
        <taxon>rosids</taxon>
        <taxon>fabids</taxon>
        <taxon>Fabales</taxon>
        <taxon>Fabaceae</taxon>
        <taxon>Papilionoideae</taxon>
        <taxon>50 kb inversion clade</taxon>
        <taxon>NPAAA clade</taxon>
        <taxon>indigoferoid/millettioid clade</taxon>
        <taxon>Phaseoleae</taxon>
        <taxon>Phaseolus</taxon>
    </lineage>
</organism>
<gene>
    <name evidence="10" type="ORF">VNO80_15528</name>
</gene>
<evidence type="ECO:0000256" key="8">
    <source>
        <dbReference type="ARBA" id="ARBA00023033"/>
    </source>
</evidence>
<protein>
    <recommendedName>
        <fullName evidence="12">Cytochrome P450</fullName>
    </recommendedName>
</protein>
<comment type="subcellular location">
    <subcellularLocation>
        <location evidence="2">Membrane</location>
    </subcellularLocation>
</comment>
<evidence type="ECO:0000256" key="7">
    <source>
        <dbReference type="ARBA" id="ARBA00023004"/>
    </source>
</evidence>
<proteinExistence type="inferred from homology"/>
<evidence type="ECO:0000256" key="3">
    <source>
        <dbReference type="ARBA" id="ARBA00010617"/>
    </source>
</evidence>
<comment type="similarity">
    <text evidence="3">Belongs to the cytochrome P450 family.</text>
</comment>
<evidence type="ECO:0000256" key="2">
    <source>
        <dbReference type="ARBA" id="ARBA00004370"/>
    </source>
</evidence>
<keyword evidence="7" id="KW-0408">Iron</keyword>
<dbReference type="GO" id="GO:0016705">
    <property type="term" value="F:oxidoreductase activity, acting on paired donors, with incorporation or reduction of molecular oxygen"/>
    <property type="evidence" value="ECO:0007669"/>
    <property type="project" value="InterPro"/>
</dbReference>
<evidence type="ECO:0000256" key="4">
    <source>
        <dbReference type="ARBA" id="ARBA00022617"/>
    </source>
</evidence>
<dbReference type="SUPFAM" id="SSF48264">
    <property type="entry name" value="Cytochrome P450"/>
    <property type="match status" value="1"/>
</dbReference>
<evidence type="ECO:0008006" key="12">
    <source>
        <dbReference type="Google" id="ProtNLM"/>
    </source>
</evidence>
<keyword evidence="4" id="KW-0349">Heme</keyword>
<dbReference type="AlphaFoldDB" id="A0AAN9MKG5"/>
<keyword evidence="6" id="KW-0560">Oxidoreductase</keyword>
<evidence type="ECO:0000313" key="11">
    <source>
        <dbReference type="Proteomes" id="UP001374584"/>
    </source>
</evidence>